<accession>A0A0F9EXF3</accession>
<dbReference type="EMBL" id="LAZR01025745">
    <property type="protein sequence ID" value="KKL70931.1"/>
    <property type="molecule type" value="Genomic_DNA"/>
</dbReference>
<dbReference type="AlphaFoldDB" id="A0A0F9EXF3"/>
<sequence length="184" mass="18952">MEFFRSGCAVGNGAALNIQIGWVPDRVEIYDATDGNSVTVCYPRTLVIPFSGGGTNVIVVGEKITGVTSGATAIVKAILVYEGTWAAGNIAGFFVANREDVVGTFQSENIIGETASASDDATVTVQGANLGYDSDTEVAAVTSAATQALGYSGAAATAAQGFTIGATLAEEAKLLRWSAWRDDR</sequence>
<proteinExistence type="predicted"/>
<evidence type="ECO:0000313" key="1">
    <source>
        <dbReference type="EMBL" id="KKL70931.1"/>
    </source>
</evidence>
<reference evidence="1" key="1">
    <citation type="journal article" date="2015" name="Nature">
        <title>Complex archaea that bridge the gap between prokaryotes and eukaryotes.</title>
        <authorList>
            <person name="Spang A."/>
            <person name="Saw J.H."/>
            <person name="Jorgensen S.L."/>
            <person name="Zaremba-Niedzwiedzka K."/>
            <person name="Martijn J."/>
            <person name="Lind A.E."/>
            <person name="van Eijk R."/>
            <person name="Schleper C."/>
            <person name="Guy L."/>
            <person name="Ettema T.J."/>
        </authorList>
    </citation>
    <scope>NUCLEOTIDE SEQUENCE</scope>
</reference>
<gene>
    <name evidence="1" type="ORF">LCGC14_2099970</name>
</gene>
<protein>
    <submittedName>
        <fullName evidence="1">Uncharacterized protein</fullName>
    </submittedName>
</protein>
<organism evidence="1">
    <name type="scientific">marine sediment metagenome</name>
    <dbReference type="NCBI Taxonomy" id="412755"/>
    <lineage>
        <taxon>unclassified sequences</taxon>
        <taxon>metagenomes</taxon>
        <taxon>ecological metagenomes</taxon>
    </lineage>
</organism>
<name>A0A0F9EXF3_9ZZZZ</name>
<comment type="caution">
    <text evidence="1">The sequence shown here is derived from an EMBL/GenBank/DDBJ whole genome shotgun (WGS) entry which is preliminary data.</text>
</comment>